<keyword evidence="1" id="KW-0812">Transmembrane</keyword>
<evidence type="ECO:0000259" key="2">
    <source>
        <dbReference type="Pfam" id="PF07811"/>
    </source>
</evidence>
<dbReference type="InterPro" id="IPR012495">
    <property type="entry name" value="TadE-like_dom"/>
</dbReference>
<keyword evidence="4" id="KW-1185">Reference proteome</keyword>
<dbReference type="Pfam" id="PF07811">
    <property type="entry name" value="TadE"/>
    <property type="match status" value="1"/>
</dbReference>
<proteinExistence type="predicted"/>
<keyword evidence="1" id="KW-1133">Transmembrane helix</keyword>
<evidence type="ECO:0000313" key="3">
    <source>
        <dbReference type="EMBL" id="MBC2837496.1"/>
    </source>
</evidence>
<dbReference type="Proteomes" id="UP000555411">
    <property type="component" value="Unassembled WGS sequence"/>
</dbReference>
<sequence>MSLIEGLIVFPLVLTVIITFVEFGYAVFQWSQTGKAVAVGARLAAVSTPVAPGYATLDDDYVSSSTLLAGEPVPAATVSTSCAIASRGAGETYSICNSDALRFIRGSDGVCNPNYGTGVAGMCDLNPRIEGKNVIVTYTRAGLGYVGRVSGPVPTVTVQTRDIPFYFFFVGALFGLNRIDMPVSPVTVTGEDMASCANPATTATSFSTPCP</sequence>
<evidence type="ECO:0000313" key="4">
    <source>
        <dbReference type="Proteomes" id="UP000555411"/>
    </source>
</evidence>
<reference evidence="3 4" key="1">
    <citation type="journal article" date="2017" name="Int. J. Syst. Evol. Microbiol.">
        <title>Gemmobacter straminiformis sp. nov., isolated from an artificial fountain.</title>
        <authorList>
            <person name="Kang J.Y."/>
            <person name="Kim M.J."/>
            <person name="Chun J."/>
            <person name="Son K.P."/>
            <person name="Jahng K.Y."/>
        </authorList>
    </citation>
    <scope>NUCLEOTIDE SEQUENCE [LARGE SCALE GENOMIC DNA]</scope>
    <source>
        <strain evidence="3 4">CAM-8</strain>
    </source>
</reference>
<name>A0A842IDD1_9RHOB</name>
<keyword evidence="1" id="KW-0472">Membrane</keyword>
<gene>
    <name evidence="3" type="ORF">H7F16_18405</name>
</gene>
<evidence type="ECO:0000256" key="1">
    <source>
        <dbReference type="SAM" id="Phobius"/>
    </source>
</evidence>
<protein>
    <submittedName>
        <fullName evidence="3">Pilus assembly protein</fullName>
    </submittedName>
</protein>
<dbReference type="RefSeq" id="WP_185799112.1">
    <property type="nucleotide sequence ID" value="NZ_JACLQD010000007.1"/>
</dbReference>
<comment type="caution">
    <text evidence="3">The sequence shown here is derived from an EMBL/GenBank/DDBJ whole genome shotgun (WGS) entry which is preliminary data.</text>
</comment>
<organism evidence="3 4">
    <name type="scientific">Paragemmobacter straminiformis</name>
    <dbReference type="NCBI Taxonomy" id="2045119"/>
    <lineage>
        <taxon>Bacteria</taxon>
        <taxon>Pseudomonadati</taxon>
        <taxon>Pseudomonadota</taxon>
        <taxon>Alphaproteobacteria</taxon>
        <taxon>Rhodobacterales</taxon>
        <taxon>Paracoccaceae</taxon>
        <taxon>Paragemmobacter</taxon>
    </lineage>
</organism>
<dbReference type="AlphaFoldDB" id="A0A842IDD1"/>
<dbReference type="EMBL" id="JACLQD010000007">
    <property type="protein sequence ID" value="MBC2837496.1"/>
    <property type="molecule type" value="Genomic_DNA"/>
</dbReference>
<feature type="transmembrane region" description="Helical" evidence="1">
    <location>
        <begin position="6"/>
        <end position="28"/>
    </location>
</feature>
<accession>A0A842IDD1</accession>
<feature type="domain" description="TadE-like" evidence="2">
    <location>
        <begin position="4"/>
        <end position="42"/>
    </location>
</feature>